<protein>
    <submittedName>
        <fullName evidence="2">DDE family transposase</fullName>
    </submittedName>
</protein>
<feature type="domain" description="Transposase IS4-like" evidence="1">
    <location>
        <begin position="113"/>
        <end position="341"/>
    </location>
</feature>
<keyword evidence="3" id="KW-1185">Reference proteome</keyword>
<name>A0A2S6IBR6_9BACT</name>
<evidence type="ECO:0000313" key="3">
    <source>
        <dbReference type="Proteomes" id="UP000237662"/>
    </source>
</evidence>
<dbReference type="SUPFAM" id="SSF53098">
    <property type="entry name" value="Ribonuclease H-like"/>
    <property type="match status" value="1"/>
</dbReference>
<gene>
    <name evidence="2" type="ORF">CLV84_0005</name>
</gene>
<dbReference type="PANTHER" id="PTHR37529">
    <property type="entry name" value="TRANSPOSASE INSG FOR INSERTION SEQUENCE ELEMENT IS4-RELATED"/>
    <property type="match status" value="1"/>
</dbReference>
<organism evidence="2 3">
    <name type="scientific">Neolewinella xylanilytica</name>
    <dbReference type="NCBI Taxonomy" id="1514080"/>
    <lineage>
        <taxon>Bacteria</taxon>
        <taxon>Pseudomonadati</taxon>
        <taxon>Bacteroidota</taxon>
        <taxon>Saprospiria</taxon>
        <taxon>Saprospirales</taxon>
        <taxon>Lewinellaceae</taxon>
        <taxon>Neolewinella</taxon>
    </lineage>
</organism>
<dbReference type="GO" id="GO:0003677">
    <property type="term" value="F:DNA binding"/>
    <property type="evidence" value="ECO:0007669"/>
    <property type="project" value="InterPro"/>
</dbReference>
<dbReference type="AlphaFoldDB" id="A0A2S6IBR6"/>
<reference evidence="2 3" key="1">
    <citation type="submission" date="2018-02" db="EMBL/GenBank/DDBJ databases">
        <title>Genomic Encyclopedia of Archaeal and Bacterial Type Strains, Phase II (KMG-II): from individual species to whole genera.</title>
        <authorList>
            <person name="Goeker M."/>
        </authorList>
    </citation>
    <scope>NUCLEOTIDE SEQUENCE [LARGE SCALE GENOMIC DNA]</scope>
    <source>
        <strain evidence="2 3">DSM 29526</strain>
    </source>
</reference>
<dbReference type="OrthoDB" id="1308160at2"/>
<evidence type="ECO:0000313" key="2">
    <source>
        <dbReference type="EMBL" id="PPK89085.1"/>
    </source>
</evidence>
<proteinExistence type="predicted"/>
<dbReference type="NCBIfam" id="NF033592">
    <property type="entry name" value="transpos_IS4_1"/>
    <property type="match status" value="1"/>
</dbReference>
<dbReference type="InterPro" id="IPR047952">
    <property type="entry name" value="Transpos_IS4"/>
</dbReference>
<dbReference type="Proteomes" id="UP000237662">
    <property type="component" value="Unassembled WGS sequence"/>
</dbReference>
<comment type="caution">
    <text evidence="2">The sequence shown here is derived from an EMBL/GenBank/DDBJ whole genome shotgun (WGS) entry which is preliminary data.</text>
</comment>
<accession>A0A2S6IBR6</accession>
<dbReference type="PANTHER" id="PTHR37529:SF1">
    <property type="entry name" value="TRANSPOSASE INSG FOR INSERTION SEQUENCE ELEMENT IS4-RELATED"/>
    <property type="match status" value="1"/>
</dbReference>
<dbReference type="InterPro" id="IPR012337">
    <property type="entry name" value="RNaseH-like_sf"/>
</dbReference>
<dbReference type="InterPro" id="IPR002559">
    <property type="entry name" value="Transposase_11"/>
</dbReference>
<dbReference type="RefSeq" id="WP_104417691.1">
    <property type="nucleotide sequence ID" value="NZ_PTJC01000003.1"/>
</dbReference>
<evidence type="ECO:0000259" key="1">
    <source>
        <dbReference type="Pfam" id="PF01609"/>
    </source>
</evidence>
<dbReference type="GO" id="GO:0004803">
    <property type="term" value="F:transposase activity"/>
    <property type="evidence" value="ECO:0007669"/>
    <property type="project" value="InterPro"/>
</dbReference>
<dbReference type="Pfam" id="PF01609">
    <property type="entry name" value="DDE_Tnp_1"/>
    <property type="match status" value="1"/>
</dbReference>
<dbReference type="EMBL" id="PTJC01000003">
    <property type="protein sequence ID" value="PPK89085.1"/>
    <property type="molecule type" value="Genomic_DNA"/>
</dbReference>
<sequence length="438" mass="52236">MTHALTQFLAQLRTFPDLTGEQRTRYIVEPHRRFTRYSPLTFRRTVAFILQLVRKSTAVELHDFFHHLGTTPVTKSAFTQRRKHIRPVFFRDFFYRTVEAFYTSFRHARRWRSHLLFAVDGTGQTLPRESWIGEAFGFHQNQHDNVPSTRILLTYDLLNRVIVRADLHTQKSGEIRHAYPNVAHLPQRAIYLYDRGFAGYGLPFLHRRHGSDCIIRLPVEISPEVRDFVRSGEPDRLITVELKDRAYRTLRDLGQFPVWRQPLELRLVRVELRTGEVEVLLTTLMHRRRFHHRRIGELYALRWGVETGISHLKSFLQLALTSAYTQPGVEQDLWSTFWFYNVQSACLLDRELAKQARTKDRKYRYRINRNVTAGLIKRWLPTLFLDGVQRWRARTKVLLDQLVHHLEPDRPRPSRVRIRRIMRSQDRHVYEPNYRSAL</sequence>
<dbReference type="GO" id="GO:0006313">
    <property type="term" value="P:DNA transposition"/>
    <property type="evidence" value="ECO:0007669"/>
    <property type="project" value="InterPro"/>
</dbReference>